<reference evidence="1" key="1">
    <citation type="submission" date="2023-03" db="EMBL/GenBank/DDBJ databases">
        <title>Massive genome expansion in bonnet fungi (Mycena s.s.) driven by repeated elements and novel gene families across ecological guilds.</title>
        <authorList>
            <consortium name="Lawrence Berkeley National Laboratory"/>
            <person name="Harder C.B."/>
            <person name="Miyauchi S."/>
            <person name="Viragh M."/>
            <person name="Kuo A."/>
            <person name="Thoen E."/>
            <person name="Andreopoulos B."/>
            <person name="Lu D."/>
            <person name="Skrede I."/>
            <person name="Drula E."/>
            <person name="Henrissat B."/>
            <person name="Morin E."/>
            <person name="Kohler A."/>
            <person name="Barry K."/>
            <person name="LaButti K."/>
            <person name="Morin E."/>
            <person name="Salamov A."/>
            <person name="Lipzen A."/>
            <person name="Mereny Z."/>
            <person name="Hegedus B."/>
            <person name="Baldrian P."/>
            <person name="Stursova M."/>
            <person name="Weitz H."/>
            <person name="Taylor A."/>
            <person name="Grigoriev I.V."/>
            <person name="Nagy L.G."/>
            <person name="Martin F."/>
            <person name="Kauserud H."/>
        </authorList>
    </citation>
    <scope>NUCLEOTIDE SEQUENCE</scope>
    <source>
        <strain evidence="1">CBHHK173m</strain>
    </source>
</reference>
<sequence length="258" mass="28765">MPGLAYPPSFGLLYALALINRNNIIARLVGLDEDLPFNHRVSRVGRILYWDQRVPRRSRKRLKGAVTVRNELVDTFDWRAAGHSDILFFGLSYPQGFLTCSRLFATHLFEGYHFRSLWSVNMKRYLMPSPFFPIAPPFIDASLLPSIVVVGVHFAPNSSNTLTILVAGDKQHLQGPAYRTRQHALFIAMQRSATIAGWSLTGFYASGLVAVISGGTKRDIIICLRQSVIQPSDWRGFFLTDPAASGTVIGILAYVRAV</sequence>
<protein>
    <submittedName>
        <fullName evidence="1">Uncharacterized protein</fullName>
    </submittedName>
</protein>
<gene>
    <name evidence="1" type="ORF">B0H15DRAFT_797181</name>
</gene>
<accession>A0AAD6UEB3</accession>
<proteinExistence type="predicted"/>
<name>A0AAD6UEB3_9AGAR</name>
<comment type="caution">
    <text evidence="1">The sequence shown here is derived from an EMBL/GenBank/DDBJ whole genome shotgun (WGS) entry which is preliminary data.</text>
</comment>
<evidence type="ECO:0000313" key="2">
    <source>
        <dbReference type="Proteomes" id="UP001222325"/>
    </source>
</evidence>
<organism evidence="1 2">
    <name type="scientific">Mycena belliarum</name>
    <dbReference type="NCBI Taxonomy" id="1033014"/>
    <lineage>
        <taxon>Eukaryota</taxon>
        <taxon>Fungi</taxon>
        <taxon>Dikarya</taxon>
        <taxon>Basidiomycota</taxon>
        <taxon>Agaricomycotina</taxon>
        <taxon>Agaricomycetes</taxon>
        <taxon>Agaricomycetidae</taxon>
        <taxon>Agaricales</taxon>
        <taxon>Marasmiineae</taxon>
        <taxon>Mycenaceae</taxon>
        <taxon>Mycena</taxon>
    </lineage>
</organism>
<evidence type="ECO:0000313" key="1">
    <source>
        <dbReference type="EMBL" id="KAJ7099568.1"/>
    </source>
</evidence>
<dbReference type="EMBL" id="JARJCN010000007">
    <property type="protein sequence ID" value="KAJ7099568.1"/>
    <property type="molecule type" value="Genomic_DNA"/>
</dbReference>
<keyword evidence="2" id="KW-1185">Reference proteome</keyword>
<dbReference type="Proteomes" id="UP001222325">
    <property type="component" value="Unassembled WGS sequence"/>
</dbReference>
<dbReference type="AlphaFoldDB" id="A0AAD6UEB3"/>